<dbReference type="InterPro" id="IPR028590">
    <property type="entry name" value="RNA_methyltr_E_TRM7"/>
</dbReference>
<dbReference type="Pfam" id="PF10510">
    <property type="entry name" value="PIG-S"/>
    <property type="match status" value="1"/>
</dbReference>
<dbReference type="AlphaFoldDB" id="A0A4Z2CUS9"/>
<feature type="active site" description="Proton acceptor" evidence="8">
    <location>
        <position position="167"/>
    </location>
</feature>
<dbReference type="Proteomes" id="UP000311919">
    <property type="component" value="Unassembled WGS sequence"/>
</dbReference>
<dbReference type="SUPFAM" id="SSF53335">
    <property type="entry name" value="S-adenosyl-L-methionine-dependent methyltransferases"/>
    <property type="match status" value="1"/>
</dbReference>
<keyword evidence="5 8" id="KW-0949">S-adenosyl-L-methionine</keyword>
<evidence type="ECO:0000256" key="8">
    <source>
        <dbReference type="HAMAP-Rule" id="MF_03162"/>
    </source>
</evidence>
<feature type="transmembrane region" description="Helical" evidence="9">
    <location>
        <begin position="351"/>
        <end position="373"/>
    </location>
</feature>
<feature type="binding site" evidence="8">
    <location>
        <position position="86"/>
    </location>
    <ligand>
        <name>S-adenosyl-L-methionine</name>
        <dbReference type="ChEBI" id="CHEBI:59789"/>
    </ligand>
</feature>
<feature type="binding site" evidence="8">
    <location>
        <position position="58"/>
    </location>
    <ligand>
        <name>S-adenosyl-L-methionine</name>
        <dbReference type="ChEBI" id="CHEBI:59789"/>
    </ligand>
</feature>
<keyword evidence="3 8" id="KW-0489">Methyltransferase</keyword>
<feature type="transmembrane region" description="Helical" evidence="9">
    <location>
        <begin position="972"/>
        <end position="994"/>
    </location>
</feature>
<comment type="catalytic activity">
    <reaction evidence="7 8">
        <text>cytidine(32)/guanosine(34) in tRNA + 2 S-adenosyl-L-methionine = 2'-O-methylcytidine(32)/2'-O-methylguanosine(34) in tRNA + 2 S-adenosyl-L-homocysteine + 2 H(+)</text>
        <dbReference type="Rhea" id="RHEA:42396"/>
        <dbReference type="Rhea" id="RHEA-COMP:10246"/>
        <dbReference type="Rhea" id="RHEA-COMP:10247"/>
        <dbReference type="ChEBI" id="CHEBI:15378"/>
        <dbReference type="ChEBI" id="CHEBI:57856"/>
        <dbReference type="ChEBI" id="CHEBI:59789"/>
        <dbReference type="ChEBI" id="CHEBI:74269"/>
        <dbReference type="ChEBI" id="CHEBI:74445"/>
        <dbReference type="ChEBI" id="CHEBI:74495"/>
        <dbReference type="ChEBI" id="CHEBI:82748"/>
        <dbReference type="EC" id="2.1.1.205"/>
    </reaction>
</comment>
<dbReference type="PANTHER" id="PTHR10920:SF12">
    <property type="entry name" value="TRNA (CYTIDINE(32)_GUANOSINE(34)-2'-O)-METHYLTRANSFERASE-RELATED"/>
    <property type="match status" value="1"/>
</dbReference>
<name>A0A4Z2CUS9_SCHJA</name>
<dbReference type="EC" id="2.1.1.205" evidence="8"/>
<keyword evidence="9" id="KW-1133">Transmembrane helix</keyword>
<keyword evidence="4 8" id="KW-0808">Transferase</keyword>
<dbReference type="GO" id="GO:0006506">
    <property type="term" value="P:GPI anchor biosynthetic process"/>
    <property type="evidence" value="ECO:0007669"/>
    <property type="project" value="UniProtKB-UniPathway"/>
</dbReference>
<evidence type="ECO:0000313" key="11">
    <source>
        <dbReference type="EMBL" id="TNN08036.1"/>
    </source>
</evidence>
<dbReference type="InterPro" id="IPR002877">
    <property type="entry name" value="RNA_MeTrfase_FtsJ_dom"/>
</dbReference>
<sequence length="1003" mass="113754">MGKSSRDKRDIYYRLAKEEGWRARSAYKLLQIDDEYGILSSTENIPLERVVDLCAAPGSWSQVLSKRLWESKSPDDRKSVKIVAVDLQAMAPIPGVIQIQGDITSQDTAQQIIKHFSGKLAQLVVCDGAPDVTGLHDLDEYVQSHLILAALTICSRVLELGGTFVAKVFRGRDSGLLGSQLRCLFSGQVSFAKPKASRNSSLESFVVCRGFVGPRLRTDLELSKISENQSNDDNLLLLWYDKDNFEEVNSSQQALLPFIACGDLRGFDSDVTYSLDPDHIVKPPVQVPVDPAYGEVCRSSRSHQLSNNSRFQSSTLENNNNKMINSLKSSEVFYDKYPELRKYQASWEEKFKTVIISLIYLFITVFIGIPLWWKSTTPYHATLPYSEIQALSSRKIEIAIPINLINFHAEIDDKCLNQITEIFSRFNLEQRKLMLKDTSEEVFVTYHVDTRQMNQSEVQASYTNSLLNNIREFWLTFEKNLSLLKVLNAKQILKKCESDDNFIDQMSSSSVYNFILLPIINDLWLDGKNFSNYATTAKPFSVVRNLLHLNLIYVFIPPILLSSKDKTTSELLALHIKYLIDNALIQTSHLMKLARKHDDPISLSPGQFNDISKTISEPLTVSVVYDITVTVLTLDAAASQLAGEESNELSVWTNEMLVNPIPWLKAHVASAFKHWLPFVQVNFYSQRLYGVSAELLKNCRLAKTGNYTFYSQDDISSLINYLESFLGPPQTVYANNRYMAHSNPGLHLILLLNTHKENSSETFKCSLPLRFHISSGPSSSVVITDYALVPQWGGLFYVDASDCMTKSGATHMIAQKMIYVIRSILGFPQIKEMHSNQNTDNQAYHLQSNMDLNGKTTNWELNLWFLRRTIECLTETKRTIASLVNLLQRLPNMIIRDDVAHEVYHSCSNWSLTLDNLKEPSDISKLAESHTGKISFFGAAFLYANNALRSSNGAFFDHSLLGLLYFEDDQKYGIYTPLFVPIGFALFLSTYRTYKIIFCRNNK</sequence>
<evidence type="ECO:0000256" key="9">
    <source>
        <dbReference type="SAM" id="Phobius"/>
    </source>
</evidence>
<dbReference type="Gene3D" id="3.40.50.150">
    <property type="entry name" value="Vaccinia Virus protein VP39"/>
    <property type="match status" value="1"/>
</dbReference>
<keyword evidence="9" id="KW-0812">Transmembrane</keyword>
<feature type="binding site" evidence="8">
    <location>
        <position position="127"/>
    </location>
    <ligand>
        <name>S-adenosyl-L-methionine</name>
        <dbReference type="ChEBI" id="CHEBI:59789"/>
    </ligand>
</feature>
<dbReference type="PANTHER" id="PTHR10920">
    <property type="entry name" value="RIBOSOMAL RNA METHYLTRANSFERASE"/>
    <property type="match status" value="1"/>
</dbReference>
<feature type="binding site" evidence="8">
    <location>
        <position position="60"/>
    </location>
    <ligand>
        <name>S-adenosyl-L-methionine</name>
        <dbReference type="ChEBI" id="CHEBI:59789"/>
    </ligand>
</feature>
<comment type="subcellular location">
    <subcellularLocation>
        <location evidence="8">Cytoplasm</location>
    </subcellularLocation>
</comment>
<dbReference type="InterPro" id="IPR015507">
    <property type="entry name" value="rRNA-MeTfrase_E"/>
</dbReference>
<dbReference type="GO" id="GO:0016255">
    <property type="term" value="P:attachment of GPI anchor to protein"/>
    <property type="evidence" value="ECO:0007669"/>
    <property type="project" value="InterPro"/>
</dbReference>
<dbReference type="GO" id="GO:0042765">
    <property type="term" value="C:GPI-anchor transamidase complex"/>
    <property type="evidence" value="ECO:0007669"/>
    <property type="project" value="InterPro"/>
</dbReference>
<feature type="domain" description="Ribosomal RNA methyltransferase FtsJ" evidence="10">
    <location>
        <begin position="21"/>
        <end position="211"/>
    </location>
</feature>
<organism evidence="11 12">
    <name type="scientific">Schistosoma japonicum</name>
    <name type="common">Blood fluke</name>
    <dbReference type="NCBI Taxonomy" id="6182"/>
    <lineage>
        <taxon>Eukaryota</taxon>
        <taxon>Metazoa</taxon>
        <taxon>Spiralia</taxon>
        <taxon>Lophotrochozoa</taxon>
        <taxon>Platyhelminthes</taxon>
        <taxon>Trematoda</taxon>
        <taxon>Digenea</taxon>
        <taxon>Strigeidida</taxon>
        <taxon>Schistosomatoidea</taxon>
        <taxon>Schistosomatidae</taxon>
        <taxon>Schistosoma</taxon>
    </lineage>
</organism>
<dbReference type="Pfam" id="PF01728">
    <property type="entry name" value="FtsJ"/>
    <property type="match status" value="1"/>
</dbReference>
<evidence type="ECO:0000256" key="4">
    <source>
        <dbReference type="ARBA" id="ARBA00022679"/>
    </source>
</evidence>
<keyword evidence="12" id="KW-1185">Reference proteome</keyword>
<evidence type="ECO:0000313" key="12">
    <source>
        <dbReference type="Proteomes" id="UP000311919"/>
    </source>
</evidence>
<dbReference type="GO" id="GO:0002128">
    <property type="term" value="P:tRNA nucleoside ribose methylation"/>
    <property type="evidence" value="ECO:0007669"/>
    <property type="project" value="UniProtKB-UniRule"/>
</dbReference>
<dbReference type="HAMAP" id="MF_03162">
    <property type="entry name" value="RNA_methyltr_E_TRM7"/>
    <property type="match status" value="1"/>
</dbReference>
<dbReference type="InterPro" id="IPR019540">
    <property type="entry name" value="PtdIno-glycan_biosynth_class_S"/>
</dbReference>
<protein>
    <recommendedName>
        <fullName evidence="8">Putative tRNA (cytidine(32)/guanosine(34)-2'-O)-methyltransferase</fullName>
        <ecNumber evidence="8">2.1.1.205</ecNumber>
    </recommendedName>
    <alternativeName>
        <fullName evidence="8">2'-O-ribose RNA methyltransferase TRM7 homolog</fullName>
    </alternativeName>
</protein>
<gene>
    <name evidence="11" type="ORF">EWB00_007324</name>
</gene>
<comment type="similarity">
    <text evidence="8">Belongs to the class I-like SAM-binding methyltransferase superfamily. RNA methyltransferase RlmE family. TRM7 subfamily.</text>
</comment>
<dbReference type="InterPro" id="IPR029063">
    <property type="entry name" value="SAM-dependent_MTases_sf"/>
</dbReference>
<proteinExistence type="inferred from homology"/>
<evidence type="ECO:0000256" key="6">
    <source>
        <dbReference type="ARBA" id="ARBA00022694"/>
    </source>
</evidence>
<evidence type="ECO:0000256" key="1">
    <source>
        <dbReference type="ARBA" id="ARBA00022490"/>
    </source>
</evidence>
<evidence type="ECO:0000256" key="5">
    <source>
        <dbReference type="ARBA" id="ARBA00022691"/>
    </source>
</evidence>
<dbReference type="UniPathway" id="UPA00196"/>
<dbReference type="GO" id="GO:0006364">
    <property type="term" value="P:rRNA processing"/>
    <property type="evidence" value="ECO:0007669"/>
    <property type="project" value="UniProtKB-KW"/>
</dbReference>
<feature type="binding site" evidence="8">
    <location>
        <position position="102"/>
    </location>
    <ligand>
        <name>S-adenosyl-L-methionine</name>
        <dbReference type="ChEBI" id="CHEBI:59789"/>
    </ligand>
</feature>
<evidence type="ECO:0000256" key="7">
    <source>
        <dbReference type="ARBA" id="ARBA00048902"/>
    </source>
</evidence>
<dbReference type="STRING" id="6182.A0A4Z2CUS9"/>
<dbReference type="InterPro" id="IPR050082">
    <property type="entry name" value="RNA_methyltr_RlmE"/>
</dbReference>
<comment type="function">
    <text evidence="8">Methylates the 2'-O-ribose of nucleotides at positions 32 and 34 of the tRNA anticodon loop of substrate tRNAs.</text>
</comment>
<keyword evidence="2" id="KW-0698">rRNA processing</keyword>
<comment type="caution">
    <text evidence="11">The sequence shown here is derived from an EMBL/GenBank/DDBJ whole genome shotgun (WGS) entry which is preliminary data.</text>
</comment>
<dbReference type="EMBL" id="SKCS01000416">
    <property type="protein sequence ID" value="TNN08036.1"/>
    <property type="molecule type" value="Genomic_DNA"/>
</dbReference>
<evidence type="ECO:0000259" key="10">
    <source>
        <dbReference type="Pfam" id="PF01728"/>
    </source>
</evidence>
<accession>A0A4Z2CUS9</accession>
<reference evidence="11 12" key="1">
    <citation type="submission" date="2019-03" db="EMBL/GenBank/DDBJ databases">
        <title>An improved genome assembly of the fluke Schistosoma japonicum.</title>
        <authorList>
            <person name="Hu W."/>
            <person name="Luo F."/>
            <person name="Yin M."/>
            <person name="Mo X."/>
            <person name="Sun C."/>
            <person name="Wu Q."/>
            <person name="Zhu B."/>
            <person name="Xiang M."/>
            <person name="Wang J."/>
            <person name="Wang Y."/>
            <person name="Zhang T."/>
            <person name="Xu B."/>
            <person name="Zheng H."/>
            <person name="Feng Z."/>
        </authorList>
    </citation>
    <scope>NUCLEOTIDE SEQUENCE [LARGE SCALE GENOMIC DNA]</scope>
    <source>
        <strain evidence="11">HuSjv2</strain>
        <tissue evidence="11">Worms</tissue>
    </source>
</reference>
<dbReference type="GO" id="GO:0106340">
    <property type="term" value="F:tRNA (guanosine(34)-2'-O)-methyltransferase activity"/>
    <property type="evidence" value="ECO:0007669"/>
    <property type="project" value="UniProtKB-ARBA"/>
</dbReference>
<keyword evidence="1 8" id="KW-0963">Cytoplasm</keyword>
<dbReference type="OrthoDB" id="28748at2759"/>
<dbReference type="FunFam" id="3.40.50.150:FF:000220">
    <property type="entry name" value="CAMK protein kinase"/>
    <property type="match status" value="1"/>
</dbReference>
<dbReference type="GO" id="GO:0002181">
    <property type="term" value="P:cytoplasmic translation"/>
    <property type="evidence" value="ECO:0007669"/>
    <property type="project" value="UniProtKB-UniRule"/>
</dbReference>
<dbReference type="HAMAP" id="MF_01547">
    <property type="entry name" value="RNA_methyltr_E"/>
    <property type="match status" value="1"/>
</dbReference>
<evidence type="ECO:0000256" key="2">
    <source>
        <dbReference type="ARBA" id="ARBA00022552"/>
    </source>
</evidence>
<keyword evidence="9" id="KW-0472">Membrane</keyword>
<evidence type="ECO:0000256" key="3">
    <source>
        <dbReference type="ARBA" id="ARBA00022603"/>
    </source>
</evidence>
<keyword evidence="6 8" id="KW-0819">tRNA processing</keyword>